<evidence type="ECO:0000313" key="9">
    <source>
        <dbReference type="Proteomes" id="UP000539075"/>
    </source>
</evidence>
<dbReference type="InterPro" id="IPR011010">
    <property type="entry name" value="DNA_brk_join_enz"/>
</dbReference>
<evidence type="ECO:0000259" key="6">
    <source>
        <dbReference type="PROSITE" id="PS51898"/>
    </source>
</evidence>
<dbReference type="EMBL" id="JACHGO010000004">
    <property type="protein sequence ID" value="MBB5143643.1"/>
    <property type="molecule type" value="Genomic_DNA"/>
</dbReference>
<dbReference type="PROSITE" id="PS51900">
    <property type="entry name" value="CB"/>
    <property type="match status" value="1"/>
</dbReference>
<feature type="domain" description="Tyr recombinase" evidence="6">
    <location>
        <begin position="194"/>
        <end position="369"/>
    </location>
</feature>
<dbReference type="PANTHER" id="PTHR30629">
    <property type="entry name" value="PROPHAGE INTEGRASE"/>
    <property type="match status" value="1"/>
</dbReference>
<dbReference type="GO" id="GO:0006310">
    <property type="term" value="P:DNA recombination"/>
    <property type="evidence" value="ECO:0007669"/>
    <property type="project" value="UniProtKB-KW"/>
</dbReference>
<evidence type="ECO:0000259" key="7">
    <source>
        <dbReference type="PROSITE" id="PS51900"/>
    </source>
</evidence>
<name>A0A7W8FF80_9BACT</name>
<gene>
    <name evidence="8" type="ORF">HNQ38_001740</name>
</gene>
<organism evidence="8 9">
    <name type="scientific">Desulfovibrio intestinalis</name>
    <dbReference type="NCBI Taxonomy" id="58621"/>
    <lineage>
        <taxon>Bacteria</taxon>
        <taxon>Pseudomonadati</taxon>
        <taxon>Thermodesulfobacteriota</taxon>
        <taxon>Desulfovibrionia</taxon>
        <taxon>Desulfovibrionales</taxon>
        <taxon>Desulfovibrionaceae</taxon>
        <taxon>Desulfovibrio</taxon>
    </lineage>
</organism>
<evidence type="ECO:0000256" key="2">
    <source>
        <dbReference type="ARBA" id="ARBA00022908"/>
    </source>
</evidence>
<dbReference type="Pfam" id="PF00589">
    <property type="entry name" value="Phage_integrase"/>
    <property type="match status" value="1"/>
</dbReference>
<dbReference type="InterPro" id="IPR013762">
    <property type="entry name" value="Integrase-like_cat_sf"/>
</dbReference>
<dbReference type="SUPFAM" id="SSF56349">
    <property type="entry name" value="DNA breaking-rejoining enzymes"/>
    <property type="match status" value="1"/>
</dbReference>
<dbReference type="PANTHER" id="PTHR30629:SF2">
    <property type="entry name" value="PROPHAGE INTEGRASE INTS-RELATED"/>
    <property type="match status" value="1"/>
</dbReference>
<keyword evidence="2" id="KW-0229">DNA integration</keyword>
<evidence type="ECO:0000256" key="4">
    <source>
        <dbReference type="ARBA" id="ARBA00023172"/>
    </source>
</evidence>
<accession>A0A7W8FF80</accession>
<proteinExistence type="inferred from homology"/>
<sequence>MTGKARMKTNYPGVFFRIAERKGKSGEERVYYIVFKQDGKVIEEKVGRQYADDMTPARASGIRAERIEGKRVSRKEIREAVLAAKAAEVTKPTIARLWDQYQQSFDDGKARKADISRYHIYIKSLFENKTPNEITTLDADKLRHKLLKMGKSPQTAKHVLALLRRIVRFGVKKGLCAATDPSKLHFEMPKVDNQKTESLTADQLKKYLEAIDREPDQDAAAFLRLALITGMRKGALMALQWADIDFESGFILLRGEVAKKGTTERIPLSHAARAVLRGVKKTDSPFVFPGKNGAQRKDFRKIAIRVKQRAGLPENFRPLHGLRHAYASFLASSGKVDLYTLQKLLTHSSPQMTQRYAHLADEAMQRAARVADEIFIATTDNKQGHNG</sequence>
<dbReference type="InterPro" id="IPR050808">
    <property type="entry name" value="Phage_Integrase"/>
</dbReference>
<protein>
    <submittedName>
        <fullName evidence="8">Integrase</fullName>
    </submittedName>
</protein>
<dbReference type="InterPro" id="IPR044068">
    <property type="entry name" value="CB"/>
</dbReference>
<dbReference type="PROSITE" id="PS51898">
    <property type="entry name" value="TYR_RECOMBINASE"/>
    <property type="match status" value="1"/>
</dbReference>
<dbReference type="CDD" id="cd00796">
    <property type="entry name" value="INT_Rci_Hp1_C"/>
    <property type="match status" value="1"/>
</dbReference>
<evidence type="ECO:0000256" key="3">
    <source>
        <dbReference type="ARBA" id="ARBA00023125"/>
    </source>
</evidence>
<dbReference type="RefSeq" id="WP_183719311.1">
    <property type="nucleotide sequence ID" value="NZ_JACHGO010000004.1"/>
</dbReference>
<evidence type="ECO:0000256" key="5">
    <source>
        <dbReference type="PROSITE-ProRule" id="PRU01248"/>
    </source>
</evidence>
<feature type="domain" description="Core-binding (CB)" evidence="7">
    <location>
        <begin position="89"/>
        <end position="171"/>
    </location>
</feature>
<evidence type="ECO:0000313" key="8">
    <source>
        <dbReference type="EMBL" id="MBB5143643.1"/>
    </source>
</evidence>
<dbReference type="Gene3D" id="1.10.150.130">
    <property type="match status" value="1"/>
</dbReference>
<dbReference type="InterPro" id="IPR002104">
    <property type="entry name" value="Integrase_catalytic"/>
</dbReference>
<dbReference type="Proteomes" id="UP000539075">
    <property type="component" value="Unassembled WGS sequence"/>
</dbReference>
<keyword evidence="4" id="KW-0233">DNA recombination</keyword>
<dbReference type="InterPro" id="IPR010998">
    <property type="entry name" value="Integrase_recombinase_N"/>
</dbReference>
<keyword evidence="3 5" id="KW-0238">DNA-binding</keyword>
<evidence type="ECO:0000256" key="1">
    <source>
        <dbReference type="ARBA" id="ARBA00008857"/>
    </source>
</evidence>
<dbReference type="GO" id="GO:0015074">
    <property type="term" value="P:DNA integration"/>
    <property type="evidence" value="ECO:0007669"/>
    <property type="project" value="UniProtKB-KW"/>
</dbReference>
<comment type="caution">
    <text evidence="8">The sequence shown here is derived from an EMBL/GenBank/DDBJ whole genome shotgun (WGS) entry which is preliminary data.</text>
</comment>
<reference evidence="8 9" key="1">
    <citation type="submission" date="2020-08" db="EMBL/GenBank/DDBJ databases">
        <title>Genomic Encyclopedia of Type Strains, Phase IV (KMG-IV): sequencing the most valuable type-strain genomes for metagenomic binning, comparative biology and taxonomic classification.</title>
        <authorList>
            <person name="Goeker M."/>
        </authorList>
    </citation>
    <scope>NUCLEOTIDE SEQUENCE [LARGE SCALE GENOMIC DNA]</scope>
    <source>
        <strain evidence="8 9">DSM 11275</strain>
    </source>
</reference>
<dbReference type="Gene3D" id="1.10.443.10">
    <property type="entry name" value="Intergrase catalytic core"/>
    <property type="match status" value="1"/>
</dbReference>
<dbReference type="GO" id="GO:0003677">
    <property type="term" value="F:DNA binding"/>
    <property type="evidence" value="ECO:0007669"/>
    <property type="project" value="UniProtKB-UniRule"/>
</dbReference>
<comment type="similarity">
    <text evidence="1">Belongs to the 'phage' integrase family.</text>
</comment>
<dbReference type="AlphaFoldDB" id="A0A7W8FF80"/>
<keyword evidence="9" id="KW-1185">Reference proteome</keyword>